<keyword evidence="1" id="KW-0472">Membrane</keyword>
<accession>A0ABV9NL29</accession>
<feature type="transmembrane region" description="Helical" evidence="1">
    <location>
        <begin position="314"/>
        <end position="333"/>
    </location>
</feature>
<protein>
    <submittedName>
        <fullName evidence="3">SDR family oxidoreductase</fullName>
    </submittedName>
</protein>
<dbReference type="Pfam" id="PF13781">
    <property type="entry name" value="DoxX_3"/>
    <property type="match status" value="1"/>
</dbReference>
<dbReference type="Pfam" id="PF13460">
    <property type="entry name" value="NAD_binding_10"/>
    <property type="match status" value="1"/>
</dbReference>
<sequence length="429" mass="44522">MRVLVAGAYGLIGTYVTARLLADGHAVRGLGRDVAMARRRQPEVEWVAADFGRLEVAQWAPMLRGVDAVVNCVGALQDGPRDDLRAVHDEGVRRLLTACEAAGVGRIVHISAVGVEPGTTEAFVATKADAEAALAVSSLHWTILRPGLVIAPAAYGGTGLLRGLAGLPGVVPVVHGDSTVQVVSVEDVAAAVALALEPGAPPGRRLDLVHAQAWPLAELLPALRAWLGLPPARHVRVPPRLARVAARLSDGLAWLGWRSAMRSAALAQLRRGVGGDAGHAASLGLQPASLGQMLAHWPAGIQERWFARAYFVKPLLLATLALFWILSGLIALGRGSDAVAVLAPSAFPAALAPLAVAAGAWVDITLGAAVCLRRTARAALLGMLAVTAVYLVGATLLRPDLWLDPLGPLLKTIPAGCAAVAALALLEER</sequence>
<dbReference type="Proteomes" id="UP001595892">
    <property type="component" value="Unassembled WGS sequence"/>
</dbReference>
<proteinExistence type="predicted"/>
<organism evidence="3 4">
    <name type="scientific">Coralloluteibacterium thermophilum</name>
    <dbReference type="NCBI Taxonomy" id="2707049"/>
    <lineage>
        <taxon>Bacteria</taxon>
        <taxon>Pseudomonadati</taxon>
        <taxon>Pseudomonadota</taxon>
        <taxon>Gammaproteobacteria</taxon>
        <taxon>Lysobacterales</taxon>
        <taxon>Lysobacteraceae</taxon>
        <taxon>Coralloluteibacterium</taxon>
    </lineage>
</organism>
<dbReference type="SUPFAM" id="SSF51735">
    <property type="entry name" value="NAD(P)-binding Rossmann-fold domains"/>
    <property type="match status" value="1"/>
</dbReference>
<evidence type="ECO:0000259" key="2">
    <source>
        <dbReference type="Pfam" id="PF13460"/>
    </source>
</evidence>
<dbReference type="EMBL" id="JBHSGG010000035">
    <property type="protein sequence ID" value="MFC4729037.1"/>
    <property type="molecule type" value="Genomic_DNA"/>
</dbReference>
<dbReference type="InterPro" id="IPR051207">
    <property type="entry name" value="ComplexI_NDUFA9_subunit"/>
</dbReference>
<evidence type="ECO:0000256" key="1">
    <source>
        <dbReference type="SAM" id="Phobius"/>
    </source>
</evidence>
<feature type="transmembrane region" description="Helical" evidence="1">
    <location>
        <begin position="345"/>
        <end position="366"/>
    </location>
</feature>
<keyword evidence="1" id="KW-1133">Transmembrane helix</keyword>
<feature type="domain" description="NAD(P)-binding" evidence="2">
    <location>
        <begin position="7"/>
        <end position="153"/>
    </location>
</feature>
<dbReference type="PANTHER" id="PTHR12126">
    <property type="entry name" value="NADH-UBIQUINONE OXIDOREDUCTASE 39 KDA SUBUNIT-RELATED"/>
    <property type="match status" value="1"/>
</dbReference>
<keyword evidence="4" id="KW-1185">Reference proteome</keyword>
<feature type="transmembrane region" description="Helical" evidence="1">
    <location>
        <begin position="378"/>
        <end position="397"/>
    </location>
</feature>
<dbReference type="PANTHER" id="PTHR12126:SF11">
    <property type="entry name" value="NADH DEHYDROGENASE [UBIQUINONE] 1 ALPHA SUBCOMPLEX SUBUNIT 9, MITOCHONDRIAL"/>
    <property type="match status" value="1"/>
</dbReference>
<reference evidence="4" key="1">
    <citation type="journal article" date="2019" name="Int. J. Syst. Evol. Microbiol.">
        <title>The Global Catalogue of Microorganisms (GCM) 10K type strain sequencing project: providing services to taxonomists for standard genome sequencing and annotation.</title>
        <authorList>
            <consortium name="The Broad Institute Genomics Platform"/>
            <consortium name="The Broad Institute Genome Sequencing Center for Infectious Disease"/>
            <person name="Wu L."/>
            <person name="Ma J."/>
        </authorList>
    </citation>
    <scope>NUCLEOTIDE SEQUENCE [LARGE SCALE GENOMIC DNA]</scope>
    <source>
        <strain evidence="4">CGMCC 1.13574</strain>
    </source>
</reference>
<dbReference type="InterPro" id="IPR016040">
    <property type="entry name" value="NAD(P)-bd_dom"/>
</dbReference>
<keyword evidence="1" id="KW-0812">Transmembrane</keyword>
<name>A0ABV9NL29_9GAMM</name>
<evidence type="ECO:0000313" key="3">
    <source>
        <dbReference type="EMBL" id="MFC4729037.1"/>
    </source>
</evidence>
<dbReference type="Gene3D" id="3.40.50.720">
    <property type="entry name" value="NAD(P)-binding Rossmann-like Domain"/>
    <property type="match status" value="1"/>
</dbReference>
<feature type="transmembrane region" description="Helical" evidence="1">
    <location>
        <begin position="409"/>
        <end position="426"/>
    </location>
</feature>
<dbReference type="InterPro" id="IPR036291">
    <property type="entry name" value="NAD(P)-bd_dom_sf"/>
</dbReference>
<gene>
    <name evidence="3" type="ORF">ACFO3Q_12755</name>
</gene>
<comment type="caution">
    <text evidence="3">The sequence shown here is derived from an EMBL/GenBank/DDBJ whole genome shotgun (WGS) entry which is preliminary data.</text>
</comment>
<evidence type="ECO:0000313" key="4">
    <source>
        <dbReference type="Proteomes" id="UP001595892"/>
    </source>
</evidence>
<dbReference type="RefSeq" id="WP_377005107.1">
    <property type="nucleotide sequence ID" value="NZ_JBHSGG010000035.1"/>
</dbReference>
<dbReference type="InterPro" id="IPR025695">
    <property type="entry name" value="DoxX-like"/>
</dbReference>